<dbReference type="PANTHER" id="PTHR42810:SF4">
    <property type="entry name" value="URIC ACID TRANSPORTER UACT"/>
    <property type="match status" value="1"/>
</dbReference>
<organism evidence="10 11">
    <name type="scientific">Vibrio casei</name>
    <dbReference type="NCBI Taxonomy" id="673372"/>
    <lineage>
        <taxon>Bacteria</taxon>
        <taxon>Pseudomonadati</taxon>
        <taxon>Pseudomonadota</taxon>
        <taxon>Gammaproteobacteria</taxon>
        <taxon>Vibrionales</taxon>
        <taxon>Vibrionaceae</taxon>
        <taxon>Vibrio</taxon>
    </lineage>
</organism>
<gene>
    <name evidence="10" type="ORF">CIK83_07595</name>
</gene>
<evidence type="ECO:0000256" key="3">
    <source>
        <dbReference type="ARBA" id="ARBA00022448"/>
    </source>
</evidence>
<feature type="transmembrane region" description="Helical" evidence="9">
    <location>
        <begin position="101"/>
        <end position="120"/>
    </location>
</feature>
<comment type="subcellular location">
    <subcellularLocation>
        <location evidence="1">Cell membrane</location>
        <topology evidence="1">Multi-pass membrane protein</topology>
    </subcellularLocation>
</comment>
<feature type="compositionally biased region" description="Polar residues" evidence="8">
    <location>
        <begin position="508"/>
        <end position="519"/>
    </location>
</feature>
<feature type="transmembrane region" description="Helical" evidence="9">
    <location>
        <begin position="373"/>
        <end position="389"/>
    </location>
</feature>
<proteinExistence type="inferred from homology"/>
<feature type="transmembrane region" description="Helical" evidence="9">
    <location>
        <begin position="76"/>
        <end position="95"/>
    </location>
</feature>
<dbReference type="GO" id="GO:0042907">
    <property type="term" value="F:xanthine transmembrane transporter activity"/>
    <property type="evidence" value="ECO:0007669"/>
    <property type="project" value="TreeGrafter"/>
</dbReference>
<feature type="transmembrane region" description="Helical" evidence="9">
    <location>
        <begin position="189"/>
        <end position="211"/>
    </location>
</feature>
<feature type="transmembrane region" description="Helical" evidence="9">
    <location>
        <begin position="404"/>
        <end position="423"/>
    </location>
</feature>
<dbReference type="InterPro" id="IPR017588">
    <property type="entry name" value="UacT-like"/>
</dbReference>
<dbReference type="NCBIfam" id="TIGR03173">
    <property type="entry name" value="pbuX"/>
    <property type="match status" value="1"/>
</dbReference>
<keyword evidence="3" id="KW-0813">Transport</keyword>
<dbReference type="NCBIfam" id="TIGR00801">
    <property type="entry name" value="ncs2"/>
    <property type="match status" value="1"/>
</dbReference>
<dbReference type="InterPro" id="IPR006042">
    <property type="entry name" value="Xan_ur_permease"/>
</dbReference>
<reference evidence="10 11" key="1">
    <citation type="journal article" date="2017" name="Elife">
        <title>Extensive horizontal gene transfer in cheese-associated bacteria.</title>
        <authorList>
            <person name="Bonham K.S."/>
            <person name="Wolfe B.E."/>
            <person name="Dutton R.J."/>
        </authorList>
    </citation>
    <scope>NUCLEOTIDE SEQUENCE [LARGE SCALE GENOMIC DNA]</scope>
    <source>
        <strain evidence="10 11">JB196</strain>
    </source>
</reference>
<dbReference type="InterPro" id="IPR006043">
    <property type="entry name" value="NCS2"/>
</dbReference>
<keyword evidence="5 9" id="KW-0812">Transmembrane</keyword>
<keyword evidence="11" id="KW-1185">Reference proteome</keyword>
<keyword evidence="6 9" id="KW-1133">Transmembrane helix</keyword>
<evidence type="ECO:0000256" key="7">
    <source>
        <dbReference type="ARBA" id="ARBA00023136"/>
    </source>
</evidence>
<evidence type="ECO:0000256" key="4">
    <source>
        <dbReference type="ARBA" id="ARBA00022475"/>
    </source>
</evidence>
<accession>A0A368LNL2</accession>
<comment type="caution">
    <text evidence="10">The sequence shown here is derived from an EMBL/GenBank/DDBJ whole genome shotgun (WGS) entry which is preliminary data.</text>
</comment>
<feature type="region of interest" description="Disordered" evidence="8">
    <location>
        <begin position="487"/>
        <end position="519"/>
    </location>
</feature>
<evidence type="ECO:0000256" key="6">
    <source>
        <dbReference type="ARBA" id="ARBA00022989"/>
    </source>
</evidence>
<dbReference type="EMBL" id="QPGL01000001">
    <property type="protein sequence ID" value="RCS73489.1"/>
    <property type="molecule type" value="Genomic_DNA"/>
</dbReference>
<dbReference type="PROSITE" id="PS01116">
    <property type="entry name" value="XANTH_URACIL_PERMASE"/>
    <property type="match status" value="1"/>
</dbReference>
<name>A0A368LNL2_9VIBR</name>
<dbReference type="AlphaFoldDB" id="A0A368LNL2"/>
<feature type="transmembrane region" description="Helical" evidence="9">
    <location>
        <begin position="49"/>
        <end position="69"/>
    </location>
</feature>
<dbReference type="Pfam" id="PF00860">
    <property type="entry name" value="Xan_ur_permease"/>
    <property type="match status" value="1"/>
</dbReference>
<evidence type="ECO:0000256" key="8">
    <source>
        <dbReference type="SAM" id="MobiDB-lite"/>
    </source>
</evidence>
<dbReference type="RefSeq" id="WP_086959950.1">
    <property type="nucleotide sequence ID" value="NZ_FUKS01000022.1"/>
</dbReference>
<keyword evidence="4" id="KW-1003">Cell membrane</keyword>
<feature type="transmembrane region" description="Helical" evidence="9">
    <location>
        <begin position="344"/>
        <end position="361"/>
    </location>
</feature>
<keyword evidence="7 9" id="KW-0472">Membrane</keyword>
<dbReference type="Proteomes" id="UP000252479">
    <property type="component" value="Unassembled WGS sequence"/>
</dbReference>
<evidence type="ECO:0000256" key="2">
    <source>
        <dbReference type="ARBA" id="ARBA00008821"/>
    </source>
</evidence>
<comment type="similarity">
    <text evidence="2">Belongs to the nucleobase:cation symporter-2 (NCS2) (TC 2.A.40) family.</text>
</comment>
<evidence type="ECO:0000256" key="1">
    <source>
        <dbReference type="ARBA" id="ARBA00004651"/>
    </source>
</evidence>
<feature type="transmembrane region" description="Helical" evidence="9">
    <location>
        <begin position="231"/>
        <end position="252"/>
    </location>
</feature>
<dbReference type="GeneID" id="303188780"/>
<evidence type="ECO:0000313" key="11">
    <source>
        <dbReference type="Proteomes" id="UP000252479"/>
    </source>
</evidence>
<feature type="transmembrane region" description="Helical" evidence="9">
    <location>
        <begin position="315"/>
        <end position="338"/>
    </location>
</feature>
<evidence type="ECO:0000256" key="9">
    <source>
        <dbReference type="SAM" id="Phobius"/>
    </source>
</evidence>
<sequence>MKLMYTLNQRPPMSTTLLLALQHMLASIGGIVAVPLIVGASVGLPAIEIADLINAALLAAGIGTIIQCFGFGPVGIRLPVVMGSSFAFLGVLITIGKNDGMSGVMGAAFAGSFLVILASFFMDKIKKLFPDVVSGVVITLIGLTILPVAMNWIGDAPKGSADFATLPKLFIAIISLGIVIAVSVYCKGIIAASAIVIGLVGGYLVALSMGMVDLDQVSNASWVAGPEPFKYGMTFAWGPILSICLVYIIVVAEATGDFMALAANCQKDLSGKDLKQGVLADGIASTIGSMLTAMPLASFSQNVGIVGITGVASRYVVAATGGLLILGGMFPKLAAIAVTIPKPVLGGVGFIMFGMIAYAGIRMLIKAADTRRNALIICVSLAAGLAVTIEPRLIQHLPHMVAEFFHSGITTGTLIAIILHLILPQNHKEERAVKKLEIAEMTRDETAHTAATKVMESKATISKAIATIEAMRIEALEVMQNEAQLDVHKNSTTEYTDENQSEKKTNDRPSNLTPNTAIK</sequence>
<feature type="transmembrane region" description="Helical" evidence="9">
    <location>
        <begin position="165"/>
        <end position="182"/>
    </location>
</feature>
<protein>
    <submittedName>
        <fullName evidence="10">Purine permease</fullName>
    </submittedName>
</protein>
<dbReference type="NCBIfam" id="NF037981">
    <property type="entry name" value="NCS2_1"/>
    <property type="match status" value="1"/>
</dbReference>
<dbReference type="PANTHER" id="PTHR42810">
    <property type="entry name" value="PURINE PERMEASE C1399.01C-RELATED"/>
    <property type="match status" value="1"/>
</dbReference>
<evidence type="ECO:0000256" key="5">
    <source>
        <dbReference type="ARBA" id="ARBA00022692"/>
    </source>
</evidence>
<evidence type="ECO:0000313" key="10">
    <source>
        <dbReference type="EMBL" id="RCS73489.1"/>
    </source>
</evidence>
<feature type="transmembrane region" description="Helical" evidence="9">
    <location>
        <begin position="132"/>
        <end position="153"/>
    </location>
</feature>
<dbReference type="GO" id="GO:0005886">
    <property type="term" value="C:plasma membrane"/>
    <property type="evidence" value="ECO:0007669"/>
    <property type="project" value="UniProtKB-SubCell"/>
</dbReference>